<evidence type="ECO:0000313" key="4">
    <source>
        <dbReference type="Proteomes" id="UP000265515"/>
    </source>
</evidence>
<feature type="region of interest" description="Disordered" evidence="1">
    <location>
        <begin position="464"/>
        <end position="523"/>
    </location>
</feature>
<sequence length="1276" mass="137640">MVADIIEKEEEEVAPSLLKSVGVDDEAASDEKSVLLQDVKDSVMQEEGGDPGEQDKDVVEAQQASEIVDDDESEGENDRSISPSHVFESDALDRQEVSAVMQASVEVICEEDKGEVKEGLRLIDIESSQEKNDRSLSPSQAFEASALLKPESNAESSSLLGSGLPEDGTTSGPSGSELRVDSVERMGCTIPTEENEVLEDVEDSAVAGEVDRSQAVDMNVGGEEQRPEGEEVVTHQDGTGAGVIEEERAEVVAMEEGVGAGVVDCSAPGEKAVVIDDLQAQSTEGEAQVQEAEEVVEVKVEPEVMMEPEVKDVASNQSEEKGVVESTMVLKAALVIQKEKEDRVSESAAEITVLDGETREAKKRGKEQRNDAVGEQVEMVGESGVVEKEGDGKLEESPGKQQRQLEVERDAREVVSYAPGGRAVHMEAGVLGGDCHSVSSAEPMAFVSEGPSPHKEDVQKFVSSGNSEVHRSDTSLQIPAEVARLDKEDVVEGGSNEDEGKEEVSTLPSSGADADCYGFTQSPEDGVGTGINAAALAAESVGRSGLSPSKEKKLPSVMVGDTANSNNASAAGGLFGLVVEEEEEEREEVESDDDEEEERGEGIVCAASVDAQTKGKTFYPKSLSFAKARAVEVVEREVGVRSFPVAAAKVEANGDSIYSSYQEEPLQGTGKASSAGRGWRMESDMRPANVPADVHEGKEESPPYQFERGKRGDDFDNESEAAWLEYEDDDDEEVVLPAVLLHSDTNDLDDHFEASSSFEDLQKQLLSARVERSTSVMGTPERSTPVKDKYAIHDDGKWIPTSSTPEKPASWQTMLRSTPPLPPQGDNYIRRMKSDARLVFIELVPQETGYRPEGWNRAARRDQRSMSRDSFIKSTIVEEDPRISPATPTNKWKERGEQGLRYAHHAVMEAKTLGQQKVQEVVEALRAKGATVPGLGAQIARDGSAVGSTSASWPVDTQNALAPFAKSWRELSQQGLQYASYWLQEAKTQGQQTIRHAWQGIKTGKEAAAAALARSDNRRSATAGTTNALAGLGGRDMRAASAETTNAAAGLARRDWRSTATDIADHVESRFDHAELRRRGGGVGLQHAHRGIQHAKTVGYHGLLQARVAGYQGLQQARNVGKENLARTVETLSARTERLGNRPERIGASLGVENLRSRGGEVPQLACREWLDLYARTRRRIAGPYEIPASEEAEVDTTTEGEAQKQRAYSPAEKEGAGLSAVIAILLLLVIFLVLVIVFRGPCCGQPTLSYGDGEQFGVSQGAERMCRCTCDVMKS</sequence>
<feature type="compositionally biased region" description="Basic and acidic residues" evidence="1">
    <location>
        <begin position="693"/>
        <end position="714"/>
    </location>
</feature>
<feature type="transmembrane region" description="Helical" evidence="2">
    <location>
        <begin position="1217"/>
        <end position="1239"/>
    </location>
</feature>
<feature type="region of interest" description="Disordered" evidence="1">
    <location>
        <begin position="580"/>
        <end position="600"/>
    </location>
</feature>
<keyword evidence="2" id="KW-1133">Transmembrane helix</keyword>
<feature type="region of interest" description="Disordered" evidence="1">
    <location>
        <begin position="125"/>
        <end position="242"/>
    </location>
</feature>
<comment type="caution">
    <text evidence="3">The sequence shown here is derived from an EMBL/GenBank/DDBJ whole genome shotgun (WGS) entry which is preliminary data.</text>
</comment>
<feature type="compositionally biased region" description="Acidic residues" evidence="1">
    <location>
        <begin position="580"/>
        <end position="599"/>
    </location>
</feature>
<dbReference type="AlphaFoldDB" id="A0A388MCB3"/>
<dbReference type="EMBL" id="BFEA01001015">
    <property type="protein sequence ID" value="GBG92201.1"/>
    <property type="molecule type" value="Genomic_DNA"/>
</dbReference>
<feature type="compositionally biased region" description="Acidic residues" evidence="1">
    <location>
        <begin position="1189"/>
        <end position="1199"/>
    </location>
</feature>
<evidence type="ECO:0000313" key="3">
    <source>
        <dbReference type="EMBL" id="GBG92201.1"/>
    </source>
</evidence>
<feature type="region of interest" description="Disordered" evidence="1">
    <location>
        <begin position="1189"/>
        <end position="1209"/>
    </location>
</feature>
<accession>A0A388MCB3</accession>
<protein>
    <submittedName>
        <fullName evidence="3">Uncharacterized protein</fullName>
    </submittedName>
</protein>
<feature type="compositionally biased region" description="Acidic residues" evidence="1">
    <location>
        <begin position="193"/>
        <end position="203"/>
    </location>
</feature>
<proteinExistence type="predicted"/>
<keyword evidence="2" id="KW-0472">Membrane</keyword>
<keyword evidence="2" id="KW-0812">Transmembrane</keyword>
<feature type="region of interest" description="Disordered" evidence="1">
    <location>
        <begin position="795"/>
        <end position="824"/>
    </location>
</feature>
<dbReference type="Gramene" id="GBG92201">
    <property type="protein sequence ID" value="GBG92201"/>
    <property type="gene ID" value="CBR_g54646"/>
</dbReference>
<gene>
    <name evidence="3" type="ORF">CBR_g54646</name>
</gene>
<feature type="region of interest" description="Disordered" evidence="1">
    <location>
        <begin position="689"/>
        <end position="714"/>
    </location>
</feature>
<feature type="compositionally biased region" description="Basic and acidic residues" evidence="1">
    <location>
        <begin position="125"/>
        <end position="134"/>
    </location>
</feature>
<evidence type="ECO:0000256" key="1">
    <source>
        <dbReference type="SAM" id="MobiDB-lite"/>
    </source>
</evidence>
<feature type="compositionally biased region" description="Basic and acidic residues" evidence="1">
    <location>
        <begin position="223"/>
        <end position="234"/>
    </location>
</feature>
<name>A0A388MCB3_CHABU</name>
<feature type="region of interest" description="Disordered" evidence="1">
    <location>
        <begin position="65"/>
        <end position="93"/>
    </location>
</feature>
<feature type="compositionally biased region" description="Polar residues" evidence="1">
    <location>
        <begin position="800"/>
        <end position="816"/>
    </location>
</feature>
<organism evidence="3 4">
    <name type="scientific">Chara braunii</name>
    <name type="common">Braun's stonewort</name>
    <dbReference type="NCBI Taxonomy" id="69332"/>
    <lineage>
        <taxon>Eukaryota</taxon>
        <taxon>Viridiplantae</taxon>
        <taxon>Streptophyta</taxon>
        <taxon>Charophyceae</taxon>
        <taxon>Charales</taxon>
        <taxon>Characeae</taxon>
        <taxon>Chara</taxon>
    </lineage>
</organism>
<feature type="compositionally biased region" description="Basic and acidic residues" evidence="1">
    <location>
        <begin position="385"/>
        <end position="411"/>
    </location>
</feature>
<keyword evidence="4" id="KW-1185">Reference proteome</keyword>
<feature type="region of interest" description="Disordered" evidence="1">
    <location>
        <begin position="357"/>
        <end position="411"/>
    </location>
</feature>
<feature type="compositionally biased region" description="Acidic residues" evidence="1">
    <location>
        <begin position="491"/>
        <end position="501"/>
    </location>
</feature>
<reference evidence="3 4" key="1">
    <citation type="journal article" date="2018" name="Cell">
        <title>The Chara Genome: Secondary Complexity and Implications for Plant Terrestrialization.</title>
        <authorList>
            <person name="Nishiyama T."/>
            <person name="Sakayama H."/>
            <person name="Vries J.D."/>
            <person name="Buschmann H."/>
            <person name="Saint-Marcoux D."/>
            <person name="Ullrich K.K."/>
            <person name="Haas F.B."/>
            <person name="Vanderstraeten L."/>
            <person name="Becker D."/>
            <person name="Lang D."/>
            <person name="Vosolsobe S."/>
            <person name="Rombauts S."/>
            <person name="Wilhelmsson P.K.I."/>
            <person name="Janitza P."/>
            <person name="Kern R."/>
            <person name="Heyl A."/>
            <person name="Rumpler F."/>
            <person name="Villalobos L.I.A.C."/>
            <person name="Clay J.M."/>
            <person name="Skokan R."/>
            <person name="Toyoda A."/>
            <person name="Suzuki Y."/>
            <person name="Kagoshima H."/>
            <person name="Schijlen E."/>
            <person name="Tajeshwar N."/>
            <person name="Catarino B."/>
            <person name="Hetherington A.J."/>
            <person name="Saltykova A."/>
            <person name="Bonnot C."/>
            <person name="Breuninger H."/>
            <person name="Symeonidi A."/>
            <person name="Radhakrishnan G.V."/>
            <person name="Van Nieuwerburgh F."/>
            <person name="Deforce D."/>
            <person name="Chang C."/>
            <person name="Karol K.G."/>
            <person name="Hedrich R."/>
            <person name="Ulvskov P."/>
            <person name="Glockner G."/>
            <person name="Delwiche C.F."/>
            <person name="Petrasek J."/>
            <person name="Van de Peer Y."/>
            <person name="Friml J."/>
            <person name="Beilby M."/>
            <person name="Dolan L."/>
            <person name="Kohara Y."/>
            <person name="Sugano S."/>
            <person name="Fujiyama A."/>
            <person name="Delaux P.-M."/>
            <person name="Quint M."/>
            <person name="TheiBen G."/>
            <person name="Hagemann M."/>
            <person name="Harholt J."/>
            <person name="Dunand C."/>
            <person name="Zachgo S."/>
            <person name="Langdale J."/>
            <person name="Maumus F."/>
            <person name="Straeten D.V.D."/>
            <person name="Gould S.B."/>
            <person name="Rensing S.A."/>
        </authorList>
    </citation>
    <scope>NUCLEOTIDE SEQUENCE [LARGE SCALE GENOMIC DNA]</scope>
    <source>
        <strain evidence="3 4">S276</strain>
    </source>
</reference>
<dbReference type="Proteomes" id="UP000265515">
    <property type="component" value="Unassembled WGS sequence"/>
</dbReference>
<evidence type="ECO:0000256" key="2">
    <source>
        <dbReference type="SAM" id="Phobius"/>
    </source>
</evidence>